<accession>A0A7W1WTK6</accession>
<gene>
    <name evidence="1" type="ORF">H1191_15970</name>
</gene>
<comment type="caution">
    <text evidence="1">The sequence shown here is derived from an EMBL/GenBank/DDBJ whole genome shotgun (WGS) entry which is preliminary data.</text>
</comment>
<dbReference type="RefSeq" id="WP_181753626.1">
    <property type="nucleotide sequence ID" value="NZ_JACEIQ010000019.1"/>
</dbReference>
<dbReference type="Proteomes" id="UP000535491">
    <property type="component" value="Unassembled WGS sequence"/>
</dbReference>
<sequence length="106" mass="11398">MMEPRHGGTGQAVSSPARIGERDAMSCIRRSSIPDHNTVLVQAFQHLGLLVLTTLAERSHVLTIPSILALIHLMLVEPLSLYSSSGGLITTGYIVSRLLTACYLTA</sequence>
<reference evidence="1 2" key="1">
    <citation type="submission" date="2020-07" db="EMBL/GenBank/DDBJ databases">
        <authorList>
            <person name="Feng H."/>
        </authorList>
    </citation>
    <scope>NUCLEOTIDE SEQUENCE [LARGE SCALE GENOMIC DNA]</scope>
    <source>
        <strain evidence="2">s-10</strain>
    </source>
</reference>
<dbReference type="AlphaFoldDB" id="A0A7W1WTK6"/>
<evidence type="ECO:0000313" key="2">
    <source>
        <dbReference type="Proteomes" id="UP000535491"/>
    </source>
</evidence>
<proteinExistence type="predicted"/>
<evidence type="ECO:0000313" key="1">
    <source>
        <dbReference type="EMBL" id="MBA4495789.1"/>
    </source>
</evidence>
<dbReference type="EMBL" id="JACEIQ010000019">
    <property type="protein sequence ID" value="MBA4495789.1"/>
    <property type="molecule type" value="Genomic_DNA"/>
</dbReference>
<organism evidence="1 2">
    <name type="scientific">Paenactinomyces guangxiensis</name>
    <dbReference type="NCBI Taxonomy" id="1490290"/>
    <lineage>
        <taxon>Bacteria</taxon>
        <taxon>Bacillati</taxon>
        <taxon>Bacillota</taxon>
        <taxon>Bacilli</taxon>
        <taxon>Bacillales</taxon>
        <taxon>Thermoactinomycetaceae</taxon>
        <taxon>Paenactinomyces</taxon>
    </lineage>
</organism>
<keyword evidence="2" id="KW-1185">Reference proteome</keyword>
<protein>
    <submittedName>
        <fullName evidence="1">Uncharacterized protein</fullName>
    </submittedName>
</protein>
<name>A0A7W1WTK6_9BACL</name>